<dbReference type="AlphaFoldDB" id="A0A1C6W3P9"/>
<gene>
    <name evidence="1" type="ORF">GA0070606_6419</name>
</gene>
<reference evidence="2" key="1">
    <citation type="submission" date="2016-06" db="EMBL/GenBank/DDBJ databases">
        <authorList>
            <person name="Varghese N."/>
            <person name="Submissions Spin"/>
        </authorList>
    </citation>
    <scope>NUCLEOTIDE SEQUENCE [LARGE SCALE GENOMIC DNA]</scope>
    <source>
        <strain evidence="2">DSM 43903</strain>
    </source>
</reference>
<name>A0A1C6W3P9_9ACTN</name>
<proteinExistence type="predicted"/>
<dbReference type="STRING" id="47855.GA0070606_6419"/>
<dbReference type="Proteomes" id="UP000199001">
    <property type="component" value="Unassembled WGS sequence"/>
</dbReference>
<evidence type="ECO:0000313" key="1">
    <source>
        <dbReference type="EMBL" id="SCL73034.1"/>
    </source>
</evidence>
<dbReference type="RefSeq" id="WP_091107036.1">
    <property type="nucleotide sequence ID" value="NZ_FMHZ01000002.1"/>
</dbReference>
<dbReference type="EMBL" id="FMHZ01000002">
    <property type="protein sequence ID" value="SCL73034.1"/>
    <property type="molecule type" value="Genomic_DNA"/>
</dbReference>
<accession>A0A1C6W3P9</accession>
<keyword evidence="2" id="KW-1185">Reference proteome</keyword>
<sequence>MALVFDTVRRLEADPAGPDLTRGFAAEVADPAWLLGRQWQLGEHQGEDASSPVRVSYRARLTPVDPLGGQPHLDPRTTPAEAIVESEPGDWWTPGRRIAAGRSVAAAAGAAGTPLPTDPTLLLAALPVPYDVLDGTGVDGRELWRRRGELGVPVAWFAGLRPPEPEPVDLWDPAELAYDADFTADGVTLALRRHDGGDLDWYAVDADRPLPDPPEPVDAATTVPRRVRYPGAPLPRWWQIEDAAVDVGGYPPDRSHLATLLLIDLIVNHSDDWFAFPVPGLAGHVVTLDEVVVHDSFGEDWPVTPPADWSLFATDGLDSRSLVVWATAATPLVGPVLDEVVIGTDEDANLVWAVERRLRGRGVLGDEAAPAEPPARLDASGRPGFAYRPMTRVPRHWHPYVVEDVAGRRRYVQGRGVDLSGPTAVLLPEAESDLLVDPAAGGTHPTHQLEPAAVPADGVRVERRAMLARATDGTPVLWTQRRRQPLLTPPSLGLRFDVLEQVPPEVVA</sequence>
<organism evidence="1 2">
    <name type="scientific">Micromonospora citrea</name>
    <dbReference type="NCBI Taxonomy" id="47855"/>
    <lineage>
        <taxon>Bacteria</taxon>
        <taxon>Bacillati</taxon>
        <taxon>Actinomycetota</taxon>
        <taxon>Actinomycetes</taxon>
        <taxon>Micromonosporales</taxon>
        <taxon>Micromonosporaceae</taxon>
        <taxon>Micromonospora</taxon>
    </lineage>
</organism>
<protein>
    <submittedName>
        <fullName evidence="1">Uncharacterized protein</fullName>
    </submittedName>
</protein>
<evidence type="ECO:0000313" key="2">
    <source>
        <dbReference type="Proteomes" id="UP000199001"/>
    </source>
</evidence>
<dbReference type="OrthoDB" id="9763471at2"/>